<evidence type="ECO:0000256" key="5">
    <source>
        <dbReference type="ARBA" id="ARBA00022692"/>
    </source>
</evidence>
<feature type="transmembrane region" description="Helical" evidence="12">
    <location>
        <begin position="502"/>
        <end position="523"/>
    </location>
</feature>
<name>A0AA39LHI0_9BILA</name>
<dbReference type="PRINTS" id="PR01262">
    <property type="entry name" value="INNEXIN"/>
</dbReference>
<dbReference type="GO" id="GO:0005921">
    <property type="term" value="C:gap junction"/>
    <property type="evidence" value="ECO:0007669"/>
    <property type="project" value="UniProtKB-SubCell"/>
</dbReference>
<keyword evidence="10 12" id="KW-0472">Membrane</keyword>
<sequence length="786" mass="91063">MFIFRIMHTVPYSNKPIVKDIVASLHSYFTFNLLLGLAILVSYKQFAGRPIECMLPMGFSGAWEQYAENYCYAQDTYFVPFGEAVANVEQGRRQEKRISYYQWIAFFLLFEAFCFKLPTFIWKYFATQSGMRVGEILRLASNDANTDPDVKKSNIDALRVHLEGALRFHSRLKDKNLVPHKVIRCLNIKYSRYYVSFIYMISKVAFFVNIIIQLDLLNRYFLPDDLKNAFGINVVHKFITSNETWKENGLFPRVSLCDFEVREMGQRQNHTVQCVLLINLFTEKIFIFLCAWYMMLAAFTIADILSWVFVLFNFTSVHHFLMNHLEMAENLFDKQATENQKHVEKFINCYLGGDGVFLLRMIAQHADVVFTTELIQELWKSFCSIEAERKYRKQIREEMSRPFRFDIPREVQKMAEEFRDTMANSQSRRPSRAQLAGFVSPPKKLSLASLERKSYDDMLIEMTERKGASESDDDESPSRTLSRQSKQSKGSRVSFRNKYGTLWYRSAVVIMLPLLLVSFLSVAEALKANQMICWDHAPTVETNVLVDSVVTKGLERYRSGKVINAADADNHEYRYSLEKPTYNEVYEQLFEYNFDPEKLFQAKGKFMGYYEYDRLYTIYFVCPKSTVQCGLFCCPNSSAQQDIIAASYFTDSSDIRRIDSRTTVTVGPTTYALIKTDQQCEYKLQSSDQLYREVRLDNGKPISSVYFDCAANEYCCQLGCRRNMSAITVEYARMLEPSSLKARSGFSIPSLPLVSIFALLVIALVCANYALLKKVRKAQIQKPEKV</sequence>
<dbReference type="Proteomes" id="UP001175271">
    <property type="component" value="Unassembled WGS sequence"/>
</dbReference>
<dbReference type="GO" id="GO:0005886">
    <property type="term" value="C:plasma membrane"/>
    <property type="evidence" value="ECO:0007669"/>
    <property type="project" value="UniProtKB-SubCell"/>
</dbReference>
<evidence type="ECO:0000256" key="2">
    <source>
        <dbReference type="ARBA" id="ARBA00004651"/>
    </source>
</evidence>
<evidence type="ECO:0000256" key="1">
    <source>
        <dbReference type="ARBA" id="ARBA00004610"/>
    </source>
</evidence>
<keyword evidence="5 12" id="KW-0812">Transmembrane</keyword>
<evidence type="ECO:0000256" key="11">
    <source>
        <dbReference type="ARBA" id="ARBA00023303"/>
    </source>
</evidence>
<dbReference type="PANTHER" id="PTHR11893:SF9">
    <property type="entry name" value="INNEXIN-7"/>
    <property type="match status" value="1"/>
</dbReference>
<evidence type="ECO:0000256" key="3">
    <source>
        <dbReference type="ARBA" id="ARBA00022448"/>
    </source>
</evidence>
<dbReference type="Pfam" id="PF00876">
    <property type="entry name" value="Innexin"/>
    <property type="match status" value="1"/>
</dbReference>
<evidence type="ECO:0000313" key="15">
    <source>
        <dbReference type="EMBL" id="KAK0397891.1"/>
    </source>
</evidence>
<evidence type="ECO:0000256" key="4">
    <source>
        <dbReference type="ARBA" id="ARBA00022475"/>
    </source>
</evidence>
<keyword evidence="4" id="KW-1003">Cell membrane</keyword>
<dbReference type="PROSITE" id="PS51013">
    <property type="entry name" value="PANNEXIN"/>
    <property type="match status" value="1"/>
</dbReference>
<protein>
    <recommendedName>
        <fullName evidence="12">Innexin</fullName>
    </recommendedName>
</protein>
<proteinExistence type="inferred from homology"/>
<feature type="region of interest" description="Disordered" evidence="13">
    <location>
        <begin position="464"/>
        <end position="490"/>
    </location>
</feature>
<reference evidence="15" key="1">
    <citation type="submission" date="2023-06" db="EMBL/GenBank/DDBJ databases">
        <title>Genomic analysis of the entomopathogenic nematode Steinernema hermaphroditum.</title>
        <authorList>
            <person name="Schwarz E.M."/>
            <person name="Heppert J.K."/>
            <person name="Baniya A."/>
            <person name="Schwartz H.T."/>
            <person name="Tan C.-H."/>
            <person name="Antoshechkin I."/>
            <person name="Sternberg P.W."/>
            <person name="Goodrich-Blair H."/>
            <person name="Dillman A.R."/>
        </authorList>
    </citation>
    <scope>NUCLEOTIDE SEQUENCE</scope>
    <source>
        <strain evidence="15">PS9179</strain>
        <tissue evidence="15">Whole animal</tissue>
    </source>
</reference>
<comment type="subcellular location">
    <subcellularLocation>
        <location evidence="1">Cell junction</location>
        <location evidence="1">Gap junction</location>
    </subcellularLocation>
    <subcellularLocation>
        <location evidence="2 12">Cell membrane</location>
        <topology evidence="2 12">Multi-pass membrane protein</topology>
    </subcellularLocation>
</comment>
<dbReference type="InterPro" id="IPR002619">
    <property type="entry name" value="CX"/>
</dbReference>
<evidence type="ECO:0000256" key="7">
    <source>
        <dbReference type="ARBA" id="ARBA00022949"/>
    </source>
</evidence>
<dbReference type="Pfam" id="PF01705">
    <property type="entry name" value="CX"/>
    <property type="match status" value="1"/>
</dbReference>
<dbReference type="AlphaFoldDB" id="A0AA39LHI0"/>
<evidence type="ECO:0000256" key="9">
    <source>
        <dbReference type="ARBA" id="ARBA00023065"/>
    </source>
</evidence>
<feature type="transmembrane region" description="Helical" evidence="12">
    <location>
        <begin position="21"/>
        <end position="41"/>
    </location>
</feature>
<keyword evidence="9 12" id="KW-0406">Ion transport</keyword>
<gene>
    <name evidence="12" type="primary">inx</name>
    <name evidence="15" type="ORF">QR680_002323</name>
</gene>
<keyword evidence="6" id="KW-0303">Gap junction</keyword>
<accession>A0AA39LHI0</accession>
<keyword evidence="11 12" id="KW-0407">Ion channel</keyword>
<dbReference type="PANTHER" id="PTHR11893">
    <property type="entry name" value="INNEXIN"/>
    <property type="match status" value="1"/>
</dbReference>
<evidence type="ECO:0000313" key="16">
    <source>
        <dbReference type="Proteomes" id="UP001175271"/>
    </source>
</evidence>
<feature type="transmembrane region" description="Helical" evidence="12">
    <location>
        <begin position="193"/>
        <end position="212"/>
    </location>
</feature>
<keyword evidence="8 12" id="KW-1133">Transmembrane helix</keyword>
<evidence type="ECO:0000256" key="12">
    <source>
        <dbReference type="RuleBase" id="RU010713"/>
    </source>
</evidence>
<keyword evidence="3 12" id="KW-0813">Transport</keyword>
<comment type="function">
    <text evidence="12">Structural component of the gap junctions.</text>
</comment>
<feature type="transmembrane region" description="Helical" evidence="12">
    <location>
        <begin position="100"/>
        <end position="122"/>
    </location>
</feature>
<feature type="compositionally biased region" description="Polar residues" evidence="13">
    <location>
        <begin position="478"/>
        <end position="490"/>
    </location>
</feature>
<dbReference type="GO" id="GO:0034220">
    <property type="term" value="P:monoatomic ion transmembrane transport"/>
    <property type="evidence" value="ECO:0007669"/>
    <property type="project" value="UniProtKB-KW"/>
</dbReference>
<evidence type="ECO:0000256" key="13">
    <source>
        <dbReference type="SAM" id="MobiDB-lite"/>
    </source>
</evidence>
<dbReference type="EMBL" id="JAUCMV010000005">
    <property type="protein sequence ID" value="KAK0397891.1"/>
    <property type="molecule type" value="Genomic_DNA"/>
</dbReference>
<dbReference type="GO" id="GO:0005243">
    <property type="term" value="F:gap junction channel activity"/>
    <property type="evidence" value="ECO:0007669"/>
    <property type="project" value="TreeGrafter"/>
</dbReference>
<keyword evidence="16" id="KW-1185">Reference proteome</keyword>
<organism evidence="15 16">
    <name type="scientific">Steinernema hermaphroditum</name>
    <dbReference type="NCBI Taxonomy" id="289476"/>
    <lineage>
        <taxon>Eukaryota</taxon>
        <taxon>Metazoa</taxon>
        <taxon>Ecdysozoa</taxon>
        <taxon>Nematoda</taxon>
        <taxon>Chromadorea</taxon>
        <taxon>Rhabditida</taxon>
        <taxon>Tylenchina</taxon>
        <taxon>Panagrolaimomorpha</taxon>
        <taxon>Strongyloidoidea</taxon>
        <taxon>Steinernematidae</taxon>
        <taxon>Steinernema</taxon>
    </lineage>
</organism>
<keyword evidence="7" id="KW-0965">Cell junction</keyword>
<dbReference type="InterPro" id="IPR000990">
    <property type="entry name" value="Innexin"/>
</dbReference>
<comment type="similarity">
    <text evidence="12">Belongs to the pannexin family.</text>
</comment>
<comment type="caution">
    <text evidence="15">The sequence shown here is derived from an EMBL/GenBank/DDBJ whole genome shotgun (WGS) entry which is preliminary data.</text>
</comment>
<feature type="domain" description="CX" evidence="14">
    <location>
        <begin position="675"/>
        <end position="721"/>
    </location>
</feature>
<feature type="transmembrane region" description="Helical" evidence="12">
    <location>
        <begin position="751"/>
        <end position="772"/>
    </location>
</feature>
<evidence type="ECO:0000256" key="6">
    <source>
        <dbReference type="ARBA" id="ARBA00022868"/>
    </source>
</evidence>
<evidence type="ECO:0000256" key="8">
    <source>
        <dbReference type="ARBA" id="ARBA00022989"/>
    </source>
</evidence>
<evidence type="ECO:0000256" key="10">
    <source>
        <dbReference type="ARBA" id="ARBA00023136"/>
    </source>
</evidence>
<comment type="caution">
    <text evidence="12">Lacks conserved residue(s) required for the propagation of feature annotation.</text>
</comment>
<evidence type="ECO:0000259" key="14">
    <source>
        <dbReference type="Pfam" id="PF01705"/>
    </source>
</evidence>
<feature type="transmembrane region" description="Helical" evidence="12">
    <location>
        <begin position="285"/>
        <end position="312"/>
    </location>
</feature>